<proteinExistence type="predicted"/>
<feature type="compositionally biased region" description="Basic residues" evidence="1">
    <location>
        <begin position="165"/>
        <end position="178"/>
    </location>
</feature>
<evidence type="ECO:0000313" key="2">
    <source>
        <dbReference type="EMBL" id="EOD67175.1"/>
    </source>
</evidence>
<accession>R1HUE4</accession>
<organism evidence="2 3">
    <name type="scientific">Amycolatopsis vancoresmycina DSM 44592</name>
    <dbReference type="NCBI Taxonomy" id="1292037"/>
    <lineage>
        <taxon>Bacteria</taxon>
        <taxon>Bacillati</taxon>
        <taxon>Actinomycetota</taxon>
        <taxon>Actinomycetes</taxon>
        <taxon>Pseudonocardiales</taxon>
        <taxon>Pseudonocardiaceae</taxon>
        <taxon>Amycolatopsis</taxon>
    </lineage>
</organism>
<comment type="caution">
    <text evidence="2">The sequence shown here is derived from an EMBL/GenBank/DDBJ whole genome shotgun (WGS) entry which is preliminary data.</text>
</comment>
<dbReference type="AlphaFoldDB" id="R1HUE4"/>
<gene>
    <name evidence="2" type="ORF">H480_17822</name>
</gene>
<evidence type="ECO:0000256" key="1">
    <source>
        <dbReference type="SAM" id="MobiDB-lite"/>
    </source>
</evidence>
<dbReference type="Proteomes" id="UP000014139">
    <property type="component" value="Unassembled WGS sequence"/>
</dbReference>
<reference evidence="2 3" key="1">
    <citation type="submission" date="2013-02" db="EMBL/GenBank/DDBJ databases">
        <title>Draft genome sequence of Amycolatopsis vancoresmycina strain DSM 44592T.</title>
        <authorList>
            <person name="Kumar S."/>
            <person name="Kaur N."/>
            <person name="Kaur C."/>
            <person name="Raghava G.P.S."/>
            <person name="Mayilraj S."/>
        </authorList>
    </citation>
    <scope>NUCLEOTIDE SEQUENCE [LARGE SCALE GENOMIC DNA]</scope>
    <source>
        <strain evidence="2 3">DSM 44592</strain>
    </source>
</reference>
<keyword evidence="3" id="KW-1185">Reference proteome</keyword>
<dbReference type="EMBL" id="AOUO01000235">
    <property type="protein sequence ID" value="EOD67175.1"/>
    <property type="molecule type" value="Genomic_DNA"/>
</dbReference>
<name>R1HUE4_9PSEU</name>
<protein>
    <submittedName>
        <fullName evidence="2">Transposase IS4 family protein</fullName>
    </submittedName>
</protein>
<feature type="region of interest" description="Disordered" evidence="1">
    <location>
        <begin position="107"/>
        <end position="178"/>
    </location>
</feature>
<evidence type="ECO:0000313" key="3">
    <source>
        <dbReference type="Proteomes" id="UP000014139"/>
    </source>
</evidence>
<sequence>MGEPEPADHALGRSRGGWTTKLHLATEQGQKPLTLLVTAGQRGDSPQVEAVLARVRVARVGGGRARSRPDRVLAGKAYSSRANRAYLRRREIACTFGSGPASPQSWGGLVVGHPRSTRSSLRSNRAHRRDQRVATPLKQGPDGSLLLWGTGGAVRASPVPGARPWRSRRCPRRTRLPR</sequence>